<evidence type="ECO:0000256" key="8">
    <source>
        <dbReference type="SAM" id="Phobius"/>
    </source>
</evidence>
<keyword evidence="3" id="KW-0813">Transport</keyword>
<evidence type="ECO:0000256" key="3">
    <source>
        <dbReference type="ARBA" id="ARBA00022448"/>
    </source>
</evidence>
<feature type="transmembrane region" description="Helical" evidence="8">
    <location>
        <begin position="7"/>
        <end position="34"/>
    </location>
</feature>
<feature type="transmembrane region" description="Helical" evidence="8">
    <location>
        <begin position="272"/>
        <end position="293"/>
    </location>
</feature>
<dbReference type="EMBL" id="JAAMOW010000001">
    <property type="protein sequence ID" value="NGY03695.1"/>
    <property type="molecule type" value="Genomic_DNA"/>
</dbReference>
<dbReference type="Pfam" id="PF07690">
    <property type="entry name" value="MFS_1"/>
    <property type="match status" value="1"/>
</dbReference>
<evidence type="ECO:0000256" key="1">
    <source>
        <dbReference type="ARBA" id="ARBA00004651"/>
    </source>
</evidence>
<dbReference type="SUPFAM" id="SSF103473">
    <property type="entry name" value="MFS general substrate transporter"/>
    <property type="match status" value="1"/>
</dbReference>
<dbReference type="InterPro" id="IPR020846">
    <property type="entry name" value="MFS_dom"/>
</dbReference>
<comment type="subcellular location">
    <subcellularLocation>
        <location evidence="1">Cell membrane</location>
        <topology evidence="1">Multi-pass membrane protein</topology>
    </subcellularLocation>
</comment>
<keyword evidence="11" id="KW-1185">Reference proteome</keyword>
<feature type="transmembrane region" description="Helical" evidence="8">
    <location>
        <begin position="400"/>
        <end position="422"/>
    </location>
</feature>
<proteinExistence type="inferred from homology"/>
<dbReference type="GO" id="GO:0005886">
    <property type="term" value="C:plasma membrane"/>
    <property type="evidence" value="ECO:0007669"/>
    <property type="project" value="UniProtKB-SubCell"/>
</dbReference>
<dbReference type="AlphaFoldDB" id="A0A6M2BND2"/>
<comment type="similarity">
    <text evidence="2">Belongs to the major facilitator superfamily. EmrB family.</text>
</comment>
<accession>A0A6M2BND2</accession>
<evidence type="ECO:0000256" key="7">
    <source>
        <dbReference type="ARBA" id="ARBA00023136"/>
    </source>
</evidence>
<dbReference type="PRINTS" id="PR01036">
    <property type="entry name" value="TCRTETB"/>
</dbReference>
<feature type="transmembrane region" description="Helical" evidence="8">
    <location>
        <begin position="99"/>
        <end position="121"/>
    </location>
</feature>
<dbReference type="NCBIfam" id="TIGR00711">
    <property type="entry name" value="efflux_EmrB"/>
    <property type="match status" value="1"/>
</dbReference>
<dbReference type="InterPro" id="IPR036259">
    <property type="entry name" value="MFS_trans_sf"/>
</dbReference>
<feature type="transmembrane region" description="Helical" evidence="8">
    <location>
        <begin position="73"/>
        <end position="93"/>
    </location>
</feature>
<evidence type="ECO:0000259" key="9">
    <source>
        <dbReference type="PROSITE" id="PS50850"/>
    </source>
</evidence>
<keyword evidence="7 8" id="KW-0472">Membrane</keyword>
<protein>
    <submittedName>
        <fullName evidence="10">DHA2 family efflux MFS transporter permease subunit</fullName>
    </submittedName>
</protein>
<dbReference type="InterPro" id="IPR004638">
    <property type="entry name" value="EmrB-like"/>
</dbReference>
<evidence type="ECO:0000313" key="11">
    <source>
        <dbReference type="Proteomes" id="UP000472676"/>
    </source>
</evidence>
<dbReference type="Gene3D" id="1.20.1250.20">
    <property type="entry name" value="MFS general substrate transporter like domains"/>
    <property type="match status" value="1"/>
</dbReference>
<dbReference type="PROSITE" id="PS50850">
    <property type="entry name" value="MFS"/>
    <property type="match status" value="1"/>
</dbReference>
<keyword evidence="5 8" id="KW-0812">Transmembrane</keyword>
<comment type="caution">
    <text evidence="10">The sequence shown here is derived from an EMBL/GenBank/DDBJ whole genome shotgun (WGS) entry which is preliminary data.</text>
</comment>
<feature type="domain" description="Major facilitator superfamily (MFS) profile" evidence="9">
    <location>
        <begin position="8"/>
        <end position="503"/>
    </location>
</feature>
<reference evidence="10 11" key="1">
    <citation type="journal article" date="2014" name="Int. J. Syst. Evol. Microbiol.">
        <title>Solimonas terrae sp. nov., isolated from soil.</title>
        <authorList>
            <person name="Kim S.J."/>
            <person name="Moon J.Y."/>
            <person name="Weon H.Y."/>
            <person name="Ahn J.H."/>
            <person name="Chen W.M."/>
            <person name="Kwon S.W."/>
        </authorList>
    </citation>
    <scope>NUCLEOTIDE SEQUENCE [LARGE SCALE GENOMIC DNA]</scope>
    <source>
        <strain evidence="10 11">KIS83-12</strain>
    </source>
</reference>
<feature type="transmembrane region" description="Helical" evidence="8">
    <location>
        <begin position="133"/>
        <end position="154"/>
    </location>
</feature>
<dbReference type="GO" id="GO:0022857">
    <property type="term" value="F:transmembrane transporter activity"/>
    <property type="evidence" value="ECO:0007669"/>
    <property type="project" value="InterPro"/>
</dbReference>
<dbReference type="PANTHER" id="PTHR42718">
    <property type="entry name" value="MAJOR FACILITATOR SUPERFAMILY MULTIDRUG TRANSPORTER MFSC"/>
    <property type="match status" value="1"/>
</dbReference>
<evidence type="ECO:0000256" key="4">
    <source>
        <dbReference type="ARBA" id="ARBA00022475"/>
    </source>
</evidence>
<dbReference type="Proteomes" id="UP000472676">
    <property type="component" value="Unassembled WGS sequence"/>
</dbReference>
<feature type="transmembrane region" description="Helical" evidence="8">
    <location>
        <begin position="233"/>
        <end position="251"/>
    </location>
</feature>
<evidence type="ECO:0000256" key="2">
    <source>
        <dbReference type="ARBA" id="ARBA00008537"/>
    </source>
</evidence>
<evidence type="ECO:0000256" key="5">
    <source>
        <dbReference type="ARBA" id="ARBA00022692"/>
    </source>
</evidence>
<feature type="transmembrane region" description="Helical" evidence="8">
    <location>
        <begin position="336"/>
        <end position="357"/>
    </location>
</feature>
<dbReference type="Gene3D" id="1.20.1720.10">
    <property type="entry name" value="Multidrug resistance protein D"/>
    <property type="match status" value="1"/>
</dbReference>
<organism evidence="10 11">
    <name type="scientific">Solimonas terrae</name>
    <dbReference type="NCBI Taxonomy" id="1396819"/>
    <lineage>
        <taxon>Bacteria</taxon>
        <taxon>Pseudomonadati</taxon>
        <taxon>Pseudomonadota</taxon>
        <taxon>Gammaproteobacteria</taxon>
        <taxon>Nevskiales</taxon>
        <taxon>Nevskiaceae</taxon>
        <taxon>Solimonas</taxon>
    </lineage>
</organism>
<keyword evidence="4" id="KW-1003">Cell membrane</keyword>
<gene>
    <name evidence="10" type="ORF">G7Y85_02860</name>
</gene>
<feature type="transmembrane region" description="Helical" evidence="8">
    <location>
        <begin position="160"/>
        <end position="182"/>
    </location>
</feature>
<name>A0A6M2BND2_9GAMM</name>
<sequence>MPKGPYLIAFVCGMAAFMEVLDTAIANVSLVHIAGSLSASRDEATWVLTSYLVSNAIILPMTGWLADTIGRKRYYLISMSLFTLASVLCGLATSLPALIFFRILQGIAGGALQPVSQSILADSFLPSQRSMAMAIYGMAVVSGPAIGPTLGGYITDHFSWHWIFLINAPVGLMLISMAGALLHDSPAQIAVQQRRKEHGFRVDYVGFALIVLSMGALQIMMDKGQQEDWLNSDFIVGLLATFVVATALLVYRELNHEHPIVNLRLLANPNFAVANLMIVAMGVTLLGTTLLMPQFMQVLLGYSALDAGMVMSPAAVMSVLMMPLMARLSTRVEPRILCTIGFVGIALSMLALTTLSLDVSNMRLVMLRVFTTFGVSFIFVPIQGLAYAGIAPQEIGSASAIINLMRNIGGGLGISIVTTYLARSTQIEQSHLVDRVSVLDPAYQSSVHALGGAMGSEQLAQASIAGEVARQAGNLAFIDVFYFLAGTAVLLIPIIWLSRRVDPHHAAPEGAH</sequence>
<feature type="transmembrane region" description="Helical" evidence="8">
    <location>
        <begin position="299"/>
        <end position="324"/>
    </location>
</feature>
<dbReference type="CDD" id="cd17503">
    <property type="entry name" value="MFS_LmrB_MDR_like"/>
    <property type="match status" value="1"/>
</dbReference>
<feature type="transmembrane region" description="Helical" evidence="8">
    <location>
        <begin position="480"/>
        <end position="497"/>
    </location>
</feature>
<evidence type="ECO:0000313" key="10">
    <source>
        <dbReference type="EMBL" id="NGY03695.1"/>
    </source>
</evidence>
<evidence type="ECO:0000256" key="6">
    <source>
        <dbReference type="ARBA" id="ARBA00022989"/>
    </source>
</evidence>
<feature type="transmembrane region" description="Helical" evidence="8">
    <location>
        <begin position="369"/>
        <end position="388"/>
    </location>
</feature>
<dbReference type="PANTHER" id="PTHR42718:SF9">
    <property type="entry name" value="MAJOR FACILITATOR SUPERFAMILY MULTIDRUG TRANSPORTER MFSC"/>
    <property type="match status" value="1"/>
</dbReference>
<keyword evidence="6 8" id="KW-1133">Transmembrane helix</keyword>
<feature type="transmembrane region" description="Helical" evidence="8">
    <location>
        <begin position="202"/>
        <end position="221"/>
    </location>
</feature>
<feature type="transmembrane region" description="Helical" evidence="8">
    <location>
        <begin position="46"/>
        <end position="66"/>
    </location>
</feature>
<dbReference type="InterPro" id="IPR011701">
    <property type="entry name" value="MFS"/>
</dbReference>